<proteinExistence type="inferred from homology"/>
<evidence type="ECO:0000256" key="7">
    <source>
        <dbReference type="ARBA" id="ARBA00023136"/>
    </source>
</evidence>
<feature type="binding site" evidence="10">
    <location>
        <position position="245"/>
    </location>
    <ligand>
        <name>UDP-N-acetyl-alpha-D-glucosamine</name>
        <dbReference type="ChEBI" id="CHEBI:57705"/>
    </ligand>
</feature>
<keyword evidence="4 10" id="KW-0808">Transferase</keyword>
<dbReference type="InterPro" id="IPR004276">
    <property type="entry name" value="GlycoTrans_28_N"/>
</dbReference>
<keyword evidence="1 10" id="KW-1003">Cell membrane</keyword>
<feature type="domain" description="Glycosyl transferase family 28 C-terminal" evidence="12">
    <location>
        <begin position="185"/>
        <end position="337"/>
    </location>
</feature>
<evidence type="ECO:0000256" key="1">
    <source>
        <dbReference type="ARBA" id="ARBA00022475"/>
    </source>
</evidence>
<accession>A0A3M6QG14</accession>
<dbReference type="UniPathway" id="UPA00219"/>
<dbReference type="RefSeq" id="WP_122253277.1">
    <property type="nucleotide sequence ID" value="NZ_RDQL01000002.1"/>
</dbReference>
<evidence type="ECO:0000256" key="5">
    <source>
        <dbReference type="ARBA" id="ARBA00022960"/>
    </source>
</evidence>
<comment type="caution">
    <text evidence="13">The sequence shown here is derived from an EMBL/GenBank/DDBJ whole genome shotgun (WGS) entry which is preliminary data.</text>
</comment>
<keyword evidence="6 10" id="KW-0573">Peptidoglycan synthesis</keyword>
<dbReference type="InterPro" id="IPR007235">
    <property type="entry name" value="Glyco_trans_28_C"/>
</dbReference>
<evidence type="ECO:0000256" key="6">
    <source>
        <dbReference type="ARBA" id="ARBA00022984"/>
    </source>
</evidence>
<comment type="subcellular location">
    <subcellularLocation>
        <location evidence="10">Cell membrane</location>
        <topology evidence="10">Peripheral membrane protein</topology>
        <orientation evidence="10">Cytoplasmic side</orientation>
    </subcellularLocation>
</comment>
<dbReference type="AlphaFoldDB" id="A0A3M6QG14"/>
<dbReference type="HAMAP" id="MF_00033">
    <property type="entry name" value="MurG"/>
    <property type="match status" value="1"/>
</dbReference>
<dbReference type="GO" id="GO:0051301">
    <property type="term" value="P:cell division"/>
    <property type="evidence" value="ECO:0007669"/>
    <property type="project" value="UniProtKB-KW"/>
</dbReference>
<feature type="binding site" evidence="10">
    <location>
        <position position="127"/>
    </location>
    <ligand>
        <name>UDP-N-acetyl-alpha-D-glucosamine</name>
        <dbReference type="ChEBI" id="CHEBI:57705"/>
    </ligand>
</feature>
<evidence type="ECO:0000256" key="8">
    <source>
        <dbReference type="ARBA" id="ARBA00023306"/>
    </source>
</evidence>
<feature type="binding site" evidence="10">
    <location>
        <position position="163"/>
    </location>
    <ligand>
        <name>UDP-N-acetyl-alpha-D-glucosamine</name>
        <dbReference type="ChEBI" id="CHEBI:57705"/>
    </ligand>
</feature>
<keyword evidence="8 10" id="KW-0131">Cell cycle</keyword>
<dbReference type="Pfam" id="PF03033">
    <property type="entry name" value="Glyco_transf_28"/>
    <property type="match status" value="1"/>
</dbReference>
<feature type="binding site" evidence="10">
    <location>
        <position position="290"/>
    </location>
    <ligand>
        <name>UDP-N-acetyl-alpha-D-glucosamine</name>
        <dbReference type="ChEBI" id="CHEBI:57705"/>
    </ligand>
</feature>
<dbReference type="Proteomes" id="UP000267035">
    <property type="component" value="Unassembled WGS sequence"/>
</dbReference>
<dbReference type="InterPro" id="IPR006009">
    <property type="entry name" value="GlcNAc_MurG"/>
</dbReference>
<dbReference type="GO" id="GO:0008360">
    <property type="term" value="P:regulation of cell shape"/>
    <property type="evidence" value="ECO:0007669"/>
    <property type="project" value="UniProtKB-KW"/>
</dbReference>
<gene>
    <name evidence="10 13" type="primary">murG</name>
    <name evidence="13" type="ORF">EBQ25_01985</name>
</gene>
<evidence type="ECO:0000256" key="10">
    <source>
        <dbReference type="HAMAP-Rule" id="MF_00033"/>
    </source>
</evidence>
<comment type="catalytic activity">
    <reaction evidence="10">
        <text>di-trans,octa-cis-undecaprenyl diphospho-N-acetyl-alpha-D-muramoyl-L-alanyl-D-glutamyl-meso-2,6-diaminopimeloyl-D-alanyl-D-alanine + UDP-N-acetyl-alpha-D-glucosamine = di-trans,octa-cis-undecaprenyl diphospho-[N-acetyl-alpha-D-glucosaminyl-(1-&gt;4)]-N-acetyl-alpha-D-muramoyl-L-alanyl-D-glutamyl-meso-2,6-diaminopimeloyl-D-alanyl-D-alanine + UDP + H(+)</text>
        <dbReference type="Rhea" id="RHEA:31227"/>
        <dbReference type="ChEBI" id="CHEBI:15378"/>
        <dbReference type="ChEBI" id="CHEBI:57705"/>
        <dbReference type="ChEBI" id="CHEBI:58223"/>
        <dbReference type="ChEBI" id="CHEBI:61387"/>
        <dbReference type="ChEBI" id="CHEBI:61388"/>
        <dbReference type="EC" id="2.4.1.227"/>
    </reaction>
</comment>
<dbReference type="EC" id="2.4.1.227" evidence="10"/>
<dbReference type="PANTHER" id="PTHR21015:SF22">
    <property type="entry name" value="GLYCOSYLTRANSFERASE"/>
    <property type="match status" value="1"/>
</dbReference>
<keyword evidence="7 10" id="KW-0472">Membrane</keyword>
<dbReference type="EMBL" id="RDQL01000002">
    <property type="protein sequence ID" value="RMX02030.1"/>
    <property type="molecule type" value="Genomic_DNA"/>
</dbReference>
<dbReference type="GO" id="GO:0005886">
    <property type="term" value="C:plasma membrane"/>
    <property type="evidence" value="ECO:0007669"/>
    <property type="project" value="UniProtKB-SubCell"/>
</dbReference>
<evidence type="ECO:0000256" key="2">
    <source>
        <dbReference type="ARBA" id="ARBA00022618"/>
    </source>
</evidence>
<dbReference type="GO" id="GO:0009252">
    <property type="term" value="P:peptidoglycan biosynthetic process"/>
    <property type="evidence" value="ECO:0007669"/>
    <property type="project" value="UniProtKB-UniRule"/>
</dbReference>
<dbReference type="NCBIfam" id="TIGR01133">
    <property type="entry name" value="murG"/>
    <property type="match status" value="1"/>
</dbReference>
<evidence type="ECO:0000259" key="11">
    <source>
        <dbReference type="Pfam" id="PF03033"/>
    </source>
</evidence>
<keyword evidence="9 10" id="KW-0961">Cell wall biogenesis/degradation</keyword>
<feature type="binding site" evidence="10">
    <location>
        <begin position="19"/>
        <end position="21"/>
    </location>
    <ligand>
        <name>UDP-N-acetyl-alpha-D-glucosamine</name>
        <dbReference type="ChEBI" id="CHEBI:57705"/>
    </ligand>
</feature>
<protein>
    <recommendedName>
        <fullName evidence="10">UDP-N-acetylglucosamine--N-acetylmuramyl-(pentapeptide) pyrophosphoryl-undecaprenol N-acetylglucosamine transferase</fullName>
        <ecNumber evidence="10">2.4.1.227</ecNumber>
    </recommendedName>
    <alternativeName>
        <fullName evidence="10">Undecaprenyl-PP-MurNAc-pentapeptide-UDPGlcNAc GlcNAc transferase</fullName>
    </alternativeName>
</protein>
<dbReference type="Pfam" id="PF04101">
    <property type="entry name" value="Glyco_tran_28_C"/>
    <property type="match status" value="1"/>
</dbReference>
<comment type="caution">
    <text evidence="10">Lacks conserved residue(s) required for the propagation of feature annotation.</text>
</comment>
<evidence type="ECO:0000313" key="13">
    <source>
        <dbReference type="EMBL" id="RMX02030.1"/>
    </source>
</evidence>
<comment type="pathway">
    <text evidence="10">Cell wall biogenesis; peptidoglycan biosynthesis.</text>
</comment>
<dbReference type="GO" id="GO:0051991">
    <property type="term" value="F:UDP-N-acetyl-D-glucosamine:N-acetylmuramoyl-L-alanyl-D-glutamyl-meso-2,6-diaminopimelyl-D-alanyl-D-alanine-diphosphoundecaprenol 4-beta-N-acetylglucosaminlytransferase activity"/>
    <property type="evidence" value="ECO:0007669"/>
    <property type="project" value="RHEA"/>
</dbReference>
<evidence type="ECO:0000256" key="3">
    <source>
        <dbReference type="ARBA" id="ARBA00022676"/>
    </source>
</evidence>
<dbReference type="GO" id="GO:0050511">
    <property type="term" value="F:undecaprenyldiphospho-muramoylpentapeptide beta-N-acetylglucosaminyltransferase activity"/>
    <property type="evidence" value="ECO:0007669"/>
    <property type="project" value="UniProtKB-UniRule"/>
</dbReference>
<dbReference type="PANTHER" id="PTHR21015">
    <property type="entry name" value="UDP-N-ACETYLGLUCOSAMINE--N-ACETYLMURAMYL-(PENTAPEPTIDE) PYROPHOSPHORYL-UNDECAPRENOL N-ACETYLGLUCOSAMINE TRANSFERASE 1"/>
    <property type="match status" value="1"/>
</dbReference>
<name>A0A3M6QG14_9BURK</name>
<sequence length="356" mass="38277">MKRERKGAQKTAVVMAGGTGGHIFPGVAVAQGLQDAGWHVVWIGGNAGMEGKIVSGYGLELHCLNFSGVRGKGWRPMLALPDAVLEARKLLAHIKPDVVLGFGGYVSVPGALAAASKRIPLFIHEQNAVAGMANQWLSHLARRVFTAFPKVLKGAEWVGNPLRGEFLRQNAPGRRFADREGPLQLLVVGGSLGAQALNEIVPKALALLPEAQRPHVLHQSGLKQIESLQANYQHAGVSADLIPFIKDTAKAYADADLVICRAGASTVTEIAAVGAAACFVPYPHAVDDHQSVNARYLVDEDAAWLMEQSLMTPEGLADFMRALTRHELLERARRARKLAKTEAVPLIVRACEELVE</sequence>
<evidence type="ECO:0000256" key="9">
    <source>
        <dbReference type="ARBA" id="ARBA00023316"/>
    </source>
</evidence>
<comment type="similarity">
    <text evidence="10">Belongs to the glycosyltransferase 28 family. MurG subfamily.</text>
</comment>
<keyword evidence="2 10" id="KW-0132">Cell division</keyword>
<keyword evidence="14" id="KW-1185">Reference proteome</keyword>
<comment type="function">
    <text evidence="10">Cell wall formation. Catalyzes the transfer of a GlcNAc subunit on undecaprenyl-pyrophosphoryl-MurNAc-pentapeptide (lipid intermediate I) to form undecaprenyl-pyrophosphoryl-MurNAc-(pentapeptide)GlcNAc (lipid intermediate II).</text>
</comment>
<keyword evidence="5 10" id="KW-0133">Cell shape</keyword>
<dbReference type="Gene3D" id="3.40.50.2000">
    <property type="entry name" value="Glycogen Phosphorylase B"/>
    <property type="match status" value="2"/>
</dbReference>
<dbReference type="SUPFAM" id="SSF53756">
    <property type="entry name" value="UDP-Glycosyltransferase/glycogen phosphorylase"/>
    <property type="match status" value="1"/>
</dbReference>
<evidence type="ECO:0000259" key="12">
    <source>
        <dbReference type="Pfam" id="PF04101"/>
    </source>
</evidence>
<reference evidence="13 14" key="1">
    <citation type="submission" date="2018-10" db="EMBL/GenBank/DDBJ databases">
        <title>Comamonadaceae CDC group NO-1 genome sequencing and assembly.</title>
        <authorList>
            <person name="Bernier A.-M."/>
            <person name="Bernard K."/>
        </authorList>
    </citation>
    <scope>NUCLEOTIDE SEQUENCE [LARGE SCALE GENOMIC DNA]</scope>
    <source>
        <strain evidence="13 14">NML161473</strain>
    </source>
</reference>
<dbReference type="CDD" id="cd03785">
    <property type="entry name" value="GT28_MurG"/>
    <property type="match status" value="1"/>
</dbReference>
<evidence type="ECO:0000256" key="4">
    <source>
        <dbReference type="ARBA" id="ARBA00022679"/>
    </source>
</evidence>
<feature type="domain" description="Glycosyltransferase family 28 N-terminal" evidence="11">
    <location>
        <begin position="13"/>
        <end position="146"/>
    </location>
</feature>
<organism evidence="13 14">
    <name type="scientific">Allofranklinella schreckenbergeri</name>
    <dbReference type="NCBI Taxonomy" id="1076744"/>
    <lineage>
        <taxon>Bacteria</taxon>
        <taxon>Pseudomonadati</taxon>
        <taxon>Pseudomonadota</taxon>
        <taxon>Betaproteobacteria</taxon>
        <taxon>Burkholderiales</taxon>
        <taxon>Comamonadaceae</taxon>
        <taxon>Allofranklinella</taxon>
    </lineage>
</organism>
<dbReference type="GO" id="GO:0005975">
    <property type="term" value="P:carbohydrate metabolic process"/>
    <property type="evidence" value="ECO:0007669"/>
    <property type="project" value="InterPro"/>
</dbReference>
<keyword evidence="3 10" id="KW-0328">Glycosyltransferase</keyword>
<dbReference type="GO" id="GO:0071555">
    <property type="term" value="P:cell wall organization"/>
    <property type="evidence" value="ECO:0007669"/>
    <property type="project" value="UniProtKB-KW"/>
</dbReference>
<feature type="binding site" evidence="10">
    <location>
        <position position="191"/>
    </location>
    <ligand>
        <name>UDP-N-acetyl-alpha-D-glucosamine</name>
        <dbReference type="ChEBI" id="CHEBI:57705"/>
    </ligand>
</feature>
<evidence type="ECO:0000313" key="14">
    <source>
        <dbReference type="Proteomes" id="UP000267035"/>
    </source>
</evidence>